<dbReference type="RefSeq" id="WP_090260899.1">
    <property type="nucleotide sequence ID" value="NZ_FNDS01000001.1"/>
</dbReference>
<dbReference type="InterPro" id="IPR053167">
    <property type="entry name" value="Spore_coat_component"/>
</dbReference>
<name>A0A1G8CQG5_9PSED</name>
<keyword evidence="4" id="KW-1185">Reference proteome</keyword>
<proteinExistence type="predicted"/>
<organism evidence="3 4">
    <name type="scientific">Pseudomonas panipatensis</name>
    <dbReference type="NCBI Taxonomy" id="428992"/>
    <lineage>
        <taxon>Bacteria</taxon>
        <taxon>Pseudomonadati</taxon>
        <taxon>Pseudomonadota</taxon>
        <taxon>Gammaproteobacteria</taxon>
        <taxon>Pseudomonadales</taxon>
        <taxon>Pseudomonadaceae</taxon>
        <taxon>Pseudomonas</taxon>
    </lineage>
</organism>
<protein>
    <submittedName>
        <fullName evidence="3">Spore coat protein U (SCPU) domain-containing protein</fullName>
    </submittedName>
</protein>
<feature type="domain" description="Spore coat protein U/FanG" evidence="2">
    <location>
        <begin position="22"/>
        <end position="153"/>
    </location>
</feature>
<accession>A0A1G8CQG5</accession>
<dbReference type="OrthoDB" id="8901110at2"/>
<feature type="signal peptide" evidence="1">
    <location>
        <begin position="1"/>
        <end position="21"/>
    </location>
</feature>
<dbReference type="STRING" id="428992.SAMN05216272_101717"/>
<dbReference type="Proteomes" id="UP000199636">
    <property type="component" value="Unassembled WGS sequence"/>
</dbReference>
<dbReference type="PANTHER" id="PTHR37089">
    <property type="entry name" value="PROTEIN U-RELATED"/>
    <property type="match status" value="1"/>
</dbReference>
<reference evidence="4" key="1">
    <citation type="submission" date="2016-10" db="EMBL/GenBank/DDBJ databases">
        <authorList>
            <person name="Varghese N."/>
            <person name="Submissions S."/>
        </authorList>
    </citation>
    <scope>NUCLEOTIDE SEQUENCE [LARGE SCALE GENOMIC DNA]</scope>
    <source>
        <strain evidence="4">CCM 7469</strain>
    </source>
</reference>
<evidence type="ECO:0000313" key="4">
    <source>
        <dbReference type="Proteomes" id="UP000199636"/>
    </source>
</evidence>
<dbReference type="InterPro" id="IPR007893">
    <property type="entry name" value="Spore_coat_U/FanG"/>
</dbReference>
<dbReference type="Pfam" id="PF05229">
    <property type="entry name" value="SCPU"/>
    <property type="match status" value="2"/>
</dbReference>
<feature type="domain" description="Spore coat protein U/FanG" evidence="2">
    <location>
        <begin position="204"/>
        <end position="339"/>
    </location>
</feature>
<keyword evidence="1" id="KW-0732">Signal</keyword>
<dbReference type="AlphaFoldDB" id="A0A1G8CQG5"/>
<feature type="chain" id="PRO_5011752882" evidence="1">
    <location>
        <begin position="22"/>
        <end position="343"/>
    </location>
</feature>
<keyword evidence="3" id="KW-0167">Capsid protein</keyword>
<gene>
    <name evidence="3" type="ORF">SAMN05216272_101717</name>
</gene>
<sequence>MKTLPWLVLGLALASAGQAWADTVVKQCRQASAQASFGTLSSLTVRDEAQRLLSGGGMSCDQSKGTLIGQSWIRMQIDRASDPVLTHGQTGEQVPFALYSSANATSALEAGRPYDYSTFTFLGNGPDLGSFPVYLRTAKGANVSAGTYHATIRLRWYWRICLNGQAFGICNIPGWDISPGLRGGCLLEACTLPPDTWGEGVPTSIQVSLVVSPDCLITAPALDFGSAPLAQNFDTQQGNITIRCTKGALYSVGLNDGAQADGKTRRMANGGHYLAYELYKSRSSERWGATGSERRASTSAEINPNQYDGVSGQRFDYRARVLPEQNTPPAGIYRDSVVIDVQF</sequence>
<evidence type="ECO:0000259" key="2">
    <source>
        <dbReference type="Pfam" id="PF05229"/>
    </source>
</evidence>
<keyword evidence="3" id="KW-0946">Virion</keyword>
<evidence type="ECO:0000313" key="3">
    <source>
        <dbReference type="EMBL" id="SDH47676.1"/>
    </source>
</evidence>
<dbReference type="SMART" id="SM00972">
    <property type="entry name" value="SCPU"/>
    <property type="match status" value="2"/>
</dbReference>
<dbReference type="EMBL" id="FNDS01000001">
    <property type="protein sequence ID" value="SDH47676.1"/>
    <property type="molecule type" value="Genomic_DNA"/>
</dbReference>
<dbReference type="PANTHER" id="PTHR37089:SF1">
    <property type="entry name" value="MEMBRANE PROTEIN"/>
    <property type="match status" value="1"/>
</dbReference>
<evidence type="ECO:0000256" key="1">
    <source>
        <dbReference type="SAM" id="SignalP"/>
    </source>
</evidence>